<proteinExistence type="predicted"/>
<dbReference type="AlphaFoldDB" id="A0A812XL00"/>
<feature type="region of interest" description="Disordered" evidence="1">
    <location>
        <begin position="1"/>
        <end position="29"/>
    </location>
</feature>
<sequence>APAPAAAPATSPTTATTSSSAPPAAMASEAMAGYPADQVHCLRPMKPSDMDQAEALCAIVESELIFSSEEDIK</sequence>
<accession>A0A812XL00</accession>
<gene>
    <name evidence="2" type="ORF">SPIL2461_LOCUS21344</name>
</gene>
<evidence type="ECO:0000313" key="3">
    <source>
        <dbReference type="Proteomes" id="UP000649617"/>
    </source>
</evidence>
<keyword evidence="3" id="KW-1185">Reference proteome</keyword>
<name>A0A812XL00_SYMPI</name>
<protein>
    <submittedName>
        <fullName evidence="2">Uncharacterized protein</fullName>
    </submittedName>
</protein>
<evidence type="ECO:0000256" key="1">
    <source>
        <dbReference type="SAM" id="MobiDB-lite"/>
    </source>
</evidence>
<feature type="non-terminal residue" evidence="2">
    <location>
        <position position="73"/>
    </location>
</feature>
<feature type="non-terminal residue" evidence="2">
    <location>
        <position position="1"/>
    </location>
</feature>
<comment type="caution">
    <text evidence="2">The sequence shown here is derived from an EMBL/GenBank/DDBJ whole genome shotgun (WGS) entry which is preliminary data.</text>
</comment>
<organism evidence="2 3">
    <name type="scientific">Symbiodinium pilosum</name>
    <name type="common">Dinoflagellate</name>
    <dbReference type="NCBI Taxonomy" id="2952"/>
    <lineage>
        <taxon>Eukaryota</taxon>
        <taxon>Sar</taxon>
        <taxon>Alveolata</taxon>
        <taxon>Dinophyceae</taxon>
        <taxon>Suessiales</taxon>
        <taxon>Symbiodiniaceae</taxon>
        <taxon>Symbiodinium</taxon>
    </lineage>
</organism>
<dbReference type="Proteomes" id="UP000649617">
    <property type="component" value="Unassembled WGS sequence"/>
</dbReference>
<evidence type="ECO:0000313" key="2">
    <source>
        <dbReference type="EMBL" id="CAE7741518.1"/>
    </source>
</evidence>
<dbReference type="EMBL" id="CAJNIZ010046163">
    <property type="protein sequence ID" value="CAE7741518.1"/>
    <property type="molecule type" value="Genomic_DNA"/>
</dbReference>
<reference evidence="2" key="1">
    <citation type="submission" date="2021-02" db="EMBL/GenBank/DDBJ databases">
        <authorList>
            <person name="Dougan E. K."/>
            <person name="Rhodes N."/>
            <person name="Thang M."/>
            <person name="Chan C."/>
        </authorList>
    </citation>
    <scope>NUCLEOTIDE SEQUENCE</scope>
</reference>